<dbReference type="GO" id="GO:0046653">
    <property type="term" value="P:tetrahydrofolate metabolic process"/>
    <property type="evidence" value="ECO:0007669"/>
    <property type="project" value="TreeGrafter"/>
</dbReference>
<dbReference type="EMBL" id="CCXS01000001">
    <property type="protein sequence ID" value="CEG22168.1"/>
    <property type="molecule type" value="Genomic_DNA"/>
</dbReference>
<dbReference type="AlphaFoldDB" id="A0A098EIR3"/>
<dbReference type="Gene3D" id="1.10.1240.10">
    <property type="entry name" value="Methionine synthase domain"/>
    <property type="match status" value="1"/>
</dbReference>
<dbReference type="Pfam" id="PF02607">
    <property type="entry name" value="B12-binding_2"/>
    <property type="match status" value="1"/>
</dbReference>
<dbReference type="InterPro" id="IPR050554">
    <property type="entry name" value="Met_Synthase/Corrinoid"/>
</dbReference>
<dbReference type="PANTHER" id="PTHR45833:SF1">
    <property type="entry name" value="METHIONINE SYNTHASE"/>
    <property type="match status" value="1"/>
</dbReference>
<dbReference type="Gene3D" id="3.40.50.280">
    <property type="entry name" value="Cobalamin-binding domain"/>
    <property type="match status" value="1"/>
</dbReference>
<dbReference type="GO" id="GO:0005829">
    <property type="term" value="C:cytosol"/>
    <property type="evidence" value="ECO:0007669"/>
    <property type="project" value="TreeGrafter"/>
</dbReference>
<name>A0A098EIR3_9BACL</name>
<dbReference type="GO" id="GO:0050667">
    <property type="term" value="P:homocysteine metabolic process"/>
    <property type="evidence" value="ECO:0007669"/>
    <property type="project" value="TreeGrafter"/>
</dbReference>
<dbReference type="OrthoDB" id="5756833at2"/>
<reference evidence="4 5" key="1">
    <citation type="submission" date="2014-09" db="EMBL/GenBank/DDBJ databases">
        <authorList>
            <person name="Urmite Genomes Urmite Genomes"/>
        </authorList>
    </citation>
    <scope>NUCLEOTIDE SEQUENCE [LARGE SCALE GENOMIC DNA]</scope>
    <source>
        <strain evidence="4 5">ES2</strain>
    </source>
</reference>
<keyword evidence="2" id="KW-0170">Cobalt</keyword>
<keyword evidence="1" id="KW-0479">Metal-binding</keyword>
<gene>
    <name evidence="4" type="ORF">BN1080_01090</name>
</gene>
<dbReference type="PANTHER" id="PTHR45833">
    <property type="entry name" value="METHIONINE SYNTHASE"/>
    <property type="match status" value="1"/>
</dbReference>
<sequence length="217" mass="24689">MIQPTELAELFLQGNDREALKQVQQFLDSHNRKKLFDQLLTPAMYHIGELWETNAISVADEHLATAICDFVVSVIDKRREEEHAAKRKVMVLGPEGEEHYIGLKMVSSLFREHDWSVNYLGPNMPLDHAMEAANRWQPDAIALSAALVYRMPTLKAYINKFKELAHAPAIIVGGRAAAFESSRILIEEGAILVKDLEQLEHWIKTGEEPDDEYRISI</sequence>
<evidence type="ECO:0000256" key="2">
    <source>
        <dbReference type="ARBA" id="ARBA00023285"/>
    </source>
</evidence>
<dbReference type="GO" id="GO:0046872">
    <property type="term" value="F:metal ion binding"/>
    <property type="evidence" value="ECO:0007669"/>
    <property type="project" value="UniProtKB-KW"/>
</dbReference>
<organism evidence="4 5">
    <name type="scientific">Planococcus massiliensis</name>
    <dbReference type="NCBI Taxonomy" id="1499687"/>
    <lineage>
        <taxon>Bacteria</taxon>
        <taxon>Bacillati</taxon>
        <taxon>Bacillota</taxon>
        <taxon>Bacilli</taxon>
        <taxon>Bacillales</taxon>
        <taxon>Caryophanaceae</taxon>
        <taxon>Planococcus</taxon>
    </lineage>
</organism>
<feature type="domain" description="B12-binding" evidence="3">
    <location>
        <begin position="86"/>
        <end position="216"/>
    </location>
</feature>
<proteinExistence type="predicted"/>
<keyword evidence="5" id="KW-1185">Reference proteome</keyword>
<dbReference type="STRING" id="1499687.BN1080_01090"/>
<dbReference type="GO" id="GO:0008705">
    <property type="term" value="F:methionine synthase activity"/>
    <property type="evidence" value="ECO:0007669"/>
    <property type="project" value="TreeGrafter"/>
</dbReference>
<protein>
    <submittedName>
        <fullName evidence="4">B12 binding domain protein</fullName>
    </submittedName>
</protein>
<dbReference type="PROSITE" id="PS51332">
    <property type="entry name" value="B12_BINDING"/>
    <property type="match status" value="1"/>
</dbReference>
<evidence type="ECO:0000256" key="1">
    <source>
        <dbReference type="ARBA" id="ARBA00022723"/>
    </source>
</evidence>
<dbReference type="Proteomes" id="UP000043699">
    <property type="component" value="Unassembled WGS sequence"/>
</dbReference>
<evidence type="ECO:0000313" key="4">
    <source>
        <dbReference type="EMBL" id="CEG22168.1"/>
    </source>
</evidence>
<evidence type="ECO:0000259" key="3">
    <source>
        <dbReference type="PROSITE" id="PS51332"/>
    </source>
</evidence>
<dbReference type="InterPro" id="IPR003759">
    <property type="entry name" value="Cbl-bd_cap"/>
</dbReference>
<dbReference type="InterPro" id="IPR036724">
    <property type="entry name" value="Cobalamin-bd_sf"/>
</dbReference>
<evidence type="ECO:0000313" key="5">
    <source>
        <dbReference type="Proteomes" id="UP000043699"/>
    </source>
</evidence>
<dbReference type="InterPro" id="IPR006158">
    <property type="entry name" value="Cobalamin-bd"/>
</dbReference>
<dbReference type="RefSeq" id="WP_052650890.1">
    <property type="nucleotide sequence ID" value="NZ_CCXS01000001.1"/>
</dbReference>
<dbReference type="InterPro" id="IPR036594">
    <property type="entry name" value="Meth_synthase_dom"/>
</dbReference>
<accession>A0A098EIR3</accession>
<dbReference type="Pfam" id="PF02310">
    <property type="entry name" value="B12-binding"/>
    <property type="match status" value="1"/>
</dbReference>
<dbReference type="SUPFAM" id="SSF52242">
    <property type="entry name" value="Cobalamin (vitamin B12)-binding domain"/>
    <property type="match status" value="1"/>
</dbReference>
<dbReference type="GO" id="GO:0031419">
    <property type="term" value="F:cobalamin binding"/>
    <property type="evidence" value="ECO:0007669"/>
    <property type="project" value="InterPro"/>
</dbReference>